<keyword evidence="2" id="KW-1185">Reference proteome</keyword>
<dbReference type="Proteomes" id="UP000887565">
    <property type="component" value="Unplaced"/>
</dbReference>
<feature type="compositionally biased region" description="Basic and acidic residues" evidence="1">
    <location>
        <begin position="19"/>
        <end position="29"/>
    </location>
</feature>
<evidence type="ECO:0000313" key="3">
    <source>
        <dbReference type="WBParaSite" id="nRc.2.0.1.t24445-RA"/>
    </source>
</evidence>
<reference evidence="3" key="1">
    <citation type="submission" date="2022-11" db="UniProtKB">
        <authorList>
            <consortium name="WormBaseParasite"/>
        </authorList>
    </citation>
    <scope>IDENTIFICATION</scope>
</reference>
<sequence>PIENPTAPSPLGRSLLNNRTEEENKQTIKNNSKIEWRTMMEGLMDISEIGHNALNAKQNVRNGPVVDDIYSSKYQGYKLCSAWHSANQL</sequence>
<dbReference type="AlphaFoldDB" id="A0A915JF57"/>
<evidence type="ECO:0000256" key="1">
    <source>
        <dbReference type="SAM" id="MobiDB-lite"/>
    </source>
</evidence>
<accession>A0A915JF57</accession>
<evidence type="ECO:0000313" key="2">
    <source>
        <dbReference type="Proteomes" id="UP000887565"/>
    </source>
</evidence>
<feature type="region of interest" description="Disordered" evidence="1">
    <location>
        <begin position="1"/>
        <end position="29"/>
    </location>
</feature>
<name>A0A915JF57_ROMCU</name>
<protein>
    <submittedName>
        <fullName evidence="3">Uncharacterized protein</fullName>
    </submittedName>
</protein>
<organism evidence="2 3">
    <name type="scientific">Romanomermis culicivorax</name>
    <name type="common">Nematode worm</name>
    <dbReference type="NCBI Taxonomy" id="13658"/>
    <lineage>
        <taxon>Eukaryota</taxon>
        <taxon>Metazoa</taxon>
        <taxon>Ecdysozoa</taxon>
        <taxon>Nematoda</taxon>
        <taxon>Enoplea</taxon>
        <taxon>Dorylaimia</taxon>
        <taxon>Mermithida</taxon>
        <taxon>Mermithoidea</taxon>
        <taxon>Mermithidae</taxon>
        <taxon>Romanomermis</taxon>
    </lineage>
</organism>
<proteinExistence type="predicted"/>
<dbReference type="WBParaSite" id="nRc.2.0.1.t24445-RA">
    <property type="protein sequence ID" value="nRc.2.0.1.t24445-RA"/>
    <property type="gene ID" value="nRc.2.0.1.g24445"/>
</dbReference>